<dbReference type="PANTHER" id="PTHR19964">
    <property type="entry name" value="MULTIPLE PDZ DOMAIN PROTEIN"/>
    <property type="match status" value="1"/>
</dbReference>
<feature type="domain" description="PDZ" evidence="10">
    <location>
        <begin position="523"/>
        <end position="609"/>
    </location>
</feature>
<evidence type="ECO:0000259" key="10">
    <source>
        <dbReference type="PROSITE" id="PS50106"/>
    </source>
</evidence>
<evidence type="ECO:0000256" key="5">
    <source>
        <dbReference type="ARBA" id="ARBA00022553"/>
    </source>
</evidence>
<dbReference type="CDD" id="cd06674">
    <property type="entry name" value="PDZ11_MUPP1-PDZ9_PATJ-like"/>
    <property type="match status" value="1"/>
</dbReference>
<dbReference type="InterPro" id="IPR001478">
    <property type="entry name" value="PDZ"/>
</dbReference>
<feature type="compositionally biased region" description="Low complexity" evidence="9">
    <location>
        <begin position="1534"/>
        <end position="1543"/>
    </location>
</feature>
<keyword evidence="3" id="KW-0796">Tight junction</keyword>
<reference evidence="12" key="1">
    <citation type="submission" date="2020-04" db="EMBL/GenBank/DDBJ databases">
        <authorList>
            <person name="Neveu A P."/>
        </authorList>
    </citation>
    <scope>NUCLEOTIDE SEQUENCE</scope>
    <source>
        <tissue evidence="12">Whole embryo</tissue>
    </source>
</reference>
<dbReference type="InterPro" id="IPR036892">
    <property type="entry name" value="L27_dom_sf"/>
</dbReference>
<dbReference type="FunFam" id="2.30.42.10:FF:000038">
    <property type="entry name" value="Multiple PDZ domain protein isoform X1"/>
    <property type="match status" value="1"/>
</dbReference>
<feature type="domain" description="L27" evidence="11">
    <location>
        <begin position="3"/>
        <end position="63"/>
    </location>
</feature>
<evidence type="ECO:0000256" key="3">
    <source>
        <dbReference type="ARBA" id="ARBA00022427"/>
    </source>
</evidence>
<accession>A0A6F9DLR4</accession>
<evidence type="ECO:0000256" key="6">
    <source>
        <dbReference type="ARBA" id="ARBA00022737"/>
    </source>
</evidence>
<feature type="domain" description="PDZ" evidence="10">
    <location>
        <begin position="1675"/>
        <end position="1757"/>
    </location>
</feature>
<proteinExistence type="evidence at transcript level"/>
<dbReference type="Gene3D" id="2.30.42.10">
    <property type="match status" value="13"/>
</dbReference>
<feature type="region of interest" description="Disordered" evidence="9">
    <location>
        <begin position="1404"/>
        <end position="1443"/>
    </location>
</feature>
<keyword evidence="5" id="KW-0597">Phosphoprotein</keyword>
<evidence type="ECO:0000256" key="1">
    <source>
        <dbReference type="ARBA" id="ARBA00004221"/>
    </source>
</evidence>
<dbReference type="InterPro" id="IPR015132">
    <property type="entry name" value="L27_2"/>
</dbReference>
<evidence type="ECO:0000313" key="12">
    <source>
        <dbReference type="EMBL" id="CAB3263926.1"/>
    </source>
</evidence>
<organism evidence="12">
    <name type="scientific">Phallusia mammillata</name>
    <dbReference type="NCBI Taxonomy" id="59560"/>
    <lineage>
        <taxon>Eukaryota</taxon>
        <taxon>Metazoa</taxon>
        <taxon>Chordata</taxon>
        <taxon>Tunicata</taxon>
        <taxon>Ascidiacea</taxon>
        <taxon>Phlebobranchia</taxon>
        <taxon>Ascidiidae</taxon>
        <taxon>Phallusia</taxon>
    </lineage>
</organism>
<feature type="domain" description="PDZ" evidence="10">
    <location>
        <begin position="730"/>
        <end position="808"/>
    </location>
</feature>
<dbReference type="PROSITE" id="PS50106">
    <property type="entry name" value="PDZ"/>
    <property type="match status" value="13"/>
</dbReference>
<feature type="domain" description="PDZ" evidence="10">
    <location>
        <begin position="1919"/>
        <end position="2004"/>
    </location>
</feature>
<feature type="region of interest" description="Disordered" evidence="9">
    <location>
        <begin position="644"/>
        <end position="665"/>
    </location>
</feature>
<dbReference type="CDD" id="cd06667">
    <property type="entry name" value="PDZ2_MUPP1-like"/>
    <property type="match status" value="1"/>
</dbReference>
<evidence type="ECO:0000256" key="4">
    <source>
        <dbReference type="ARBA" id="ARBA00022475"/>
    </source>
</evidence>
<dbReference type="SUPFAM" id="SSF101288">
    <property type="entry name" value="L27 domain"/>
    <property type="match status" value="1"/>
</dbReference>
<dbReference type="CDD" id="cd06668">
    <property type="entry name" value="PDZ4_MUPP1-like"/>
    <property type="match status" value="1"/>
</dbReference>
<protein>
    <submittedName>
        <fullName evidence="12">Multiple PDZ domain protein</fullName>
    </submittedName>
</protein>
<keyword evidence="8" id="KW-0472">Membrane</keyword>
<feature type="domain" description="PDZ" evidence="10">
    <location>
        <begin position="1574"/>
        <end position="1657"/>
    </location>
</feature>
<gene>
    <name evidence="12" type="primary">Mpdz-001</name>
</gene>
<keyword evidence="7" id="KW-0965">Cell junction</keyword>
<dbReference type="PANTHER" id="PTHR19964:SF92">
    <property type="entry name" value="PATJ HOMOLOG"/>
    <property type="match status" value="1"/>
</dbReference>
<dbReference type="CDD" id="cd06689">
    <property type="entry name" value="PDZ1_MUPP1-like"/>
    <property type="match status" value="1"/>
</dbReference>
<feature type="domain" description="PDZ" evidence="10">
    <location>
        <begin position="1010"/>
        <end position="1078"/>
    </location>
</feature>
<sequence>MPSQEDLTKAAAILQRVQAELQRKGDTSHDAELHAMRSLMESPVFQQMVKLQASIHQLKEEVKKDDFDINKVEFSPGSGSLIVDGEEVETDDSLANSRLPSSDFDLDEFIENAAQGRETEMIEIFKFPSEGLGFSVVGLRSEHRGDLGIFVQDIKPGGVADRDGRLKESDQILVINDQALVPTISHQDAVKVLQQVQGLVKLIIARGGIPHASDHVSREGSQISRSSSMLSSLSQASVLQQDTKWSDVETIELHNDGRGLGFGIVGGRATGGVIVKTIVPGGVADSDGRLQSGDHILRIGDTDVTHMGSEQAAQVLRQCGMFVRLVVARGAMDDEASVGSHNEHPHLDEESVSSDEFESESSSDDAVERELNVPPGANIYEAQIVKDEKGLGITIGGFLPENKDNDGATVIYVNNVTPGSAADIDGRIKPGDQIIAVDGKRLDGEDVSSKEAVDALKSTGAVVKLTMARTQKPQKDEMQMNADTLPKPRDPEADFIGELPMDVEERIKQKWRMIMGSQYDIAVAQLKKYSHTSGLGISLEGTIDYNERPHHYIRSILPEGPVGRNGNLRAGDELLEVNGHQLLGLSHVEVVVILKELPLHVRMVCARPRDAGFRNTARDSVVFEEKDGDFLEMPVEPMARFIPPHEKIDEHPPSTSSDSSSSLDSMAQIRKQMPVMPPKQDFTVAEEATLPRHPASLSSISSEDSEIVAIPPQPEHIEEPNSAWENQVTVIELEKGDRGLGFSILDFQDPMHSDRTAVLVRSLVEGGVAEHDGRLEPGDRLIFVNDASLEHADLEEAVTILKAVPKGVVTIGVAKPKPMFRVPSTTDEDVPSQQEPEEEIIPVAPQLSPPTSSSSSDTENVELPPIEPVVLSHEIGHTSPLLHQAPELTEEPAPEQENKSIWENRSLSPQSPRVVTREVQHARLSSSDSEASSQHMEVKQIQMSGMTAIAITSNMPNINKAKPTQPMRYPPDHMPPSVPPKPVGYTAPSWQTAEPDVPKPKPPIDGFERIVQMSKGTSSLGITVTPDKEGDGLIVRSIIAGGAVARAGEPHIGDMIRRINSDSAVGLGTQQARALIRNHSTYSNDVNIAYVPKRYIEAFKLDLPIPEDLEDESSDGATPQTPSRAGQFAALKSMFEAQEGNHSKQTSPVPLDSKLWGHPQRINIRRSPGQSLGISIVGGRSDDQQNQIRLESGEVVQGIFIKEVVPGSPVAVDGRIKPGDRIVQVDEVKLNNATHEQAVESILKAGTQVTFVIHSFIGNSKIHFGNLRCTHFTGVAFMDVAPSLTPAAPAPPTPPVMTHEEKMHHKYSHLPGEIHVIQLSKGTGGVGLSLAGNKERSQQNIFVVGVNPHGAAGVDGRIKVGDEILEINDTQLNVPNNQQLAFDVIKGAKNDLCFVVHRNQKTAKIDRAPTAPKEKRHQRQGSLEGHALPHGHGRVSSSTDGRHSPYSDVRVIKLVKDFQGLGFAISETANGIVVQSIAKGGTADRDGRLHIGDHILAVDDHSITGVSYETAISVLKQSRGTVKLTVASGPMNSPVPSDVSSSSGHRAMTSPSSEVGSENQDPLMCPITPGRETTIEINKGKSGLGVSIVGGSDSLLNSILVHTVYDEGAAAKDGRLWPGDRILFVNTHDLRHATHDQAIEVLRNTPGKVRLTVHRDENREAVNSENDSDLYDVYDVHLTKKGGRSLGLSIVGRRNGAGVFVSNLVHGGAAEREGTMRKGDQILAVNGVDLRMAGQDVAAQLLKNSHGAVDIKVGRLKAGIPEDLISLPKSAYMGGSTDENSQPKITSKEREEHQMRFVEIDKSPTQPLGISIAGGVGSPLGDVPIFVAMVQDNGAAAKKLNVGDKILSINGQSTDHKSHDEVVVMLKGSEDAIVLMQVQAGGEPIKRLSDYLTLAASAANAMVKSPIEDIQTSSNKEIDIELMRGADGLGFTIVGGYGSPHGNLPIFVKSVAAVGAAAVDGRLKRGDKIVSVNGEQLEGYTHEEAAEALKRRSNHIILRIVPAER</sequence>
<dbReference type="InterPro" id="IPR036034">
    <property type="entry name" value="PDZ_sf"/>
</dbReference>
<dbReference type="Gene3D" id="1.10.287.650">
    <property type="entry name" value="L27 domain"/>
    <property type="match status" value="1"/>
</dbReference>
<dbReference type="InterPro" id="IPR051342">
    <property type="entry name" value="PDZ_scaffold"/>
</dbReference>
<dbReference type="EMBL" id="LR788064">
    <property type="protein sequence ID" value="CAB3263926.1"/>
    <property type="molecule type" value="mRNA"/>
</dbReference>
<feature type="domain" description="PDZ" evidence="10">
    <location>
        <begin position="1161"/>
        <end position="1253"/>
    </location>
</feature>
<keyword evidence="4" id="KW-1003">Cell membrane</keyword>
<dbReference type="CDD" id="cd06669">
    <property type="entry name" value="PDZ5_MUPP1-like"/>
    <property type="match status" value="1"/>
</dbReference>
<name>A0A6F9DLR4_9ASCI</name>
<dbReference type="Pfam" id="PF00595">
    <property type="entry name" value="PDZ"/>
    <property type="match status" value="13"/>
</dbReference>
<feature type="compositionally biased region" description="Acidic residues" evidence="9">
    <location>
        <begin position="350"/>
        <end position="365"/>
    </location>
</feature>
<dbReference type="SMART" id="SM00228">
    <property type="entry name" value="PDZ"/>
    <property type="match status" value="13"/>
</dbReference>
<dbReference type="GO" id="GO:0016324">
    <property type="term" value="C:apical plasma membrane"/>
    <property type="evidence" value="ECO:0007669"/>
    <property type="project" value="UniProtKB-SubCell"/>
</dbReference>
<dbReference type="CDD" id="cd06671">
    <property type="entry name" value="PDZ7_MUPP1-PD6_PATJ-like"/>
    <property type="match status" value="1"/>
</dbReference>
<dbReference type="SUPFAM" id="SSF50156">
    <property type="entry name" value="PDZ domain-like"/>
    <property type="match status" value="13"/>
</dbReference>
<dbReference type="InterPro" id="IPR004172">
    <property type="entry name" value="L27_dom"/>
</dbReference>
<evidence type="ECO:0000256" key="9">
    <source>
        <dbReference type="SAM" id="MobiDB-lite"/>
    </source>
</evidence>
<feature type="domain" description="PDZ" evidence="10">
    <location>
        <begin position="1797"/>
        <end position="1881"/>
    </location>
</feature>
<dbReference type="GO" id="GO:0005923">
    <property type="term" value="C:bicellular tight junction"/>
    <property type="evidence" value="ECO:0007669"/>
    <property type="project" value="UniProtKB-SubCell"/>
</dbReference>
<feature type="region of interest" description="Disordered" evidence="9">
    <location>
        <begin position="1526"/>
        <end position="1563"/>
    </location>
</feature>
<dbReference type="CDD" id="cd06673">
    <property type="entry name" value="PDZ10_MUPP1-PDZ8_PATJ-like"/>
    <property type="match status" value="1"/>
</dbReference>
<feature type="compositionally biased region" description="Low complexity" evidence="9">
    <location>
        <begin position="654"/>
        <end position="665"/>
    </location>
</feature>
<evidence type="ECO:0000259" key="11">
    <source>
        <dbReference type="PROSITE" id="PS51022"/>
    </source>
</evidence>
<feature type="domain" description="PDZ" evidence="10">
    <location>
        <begin position="381"/>
        <end position="471"/>
    </location>
</feature>
<comment type="subcellular location">
    <subcellularLocation>
        <location evidence="1">Apical cell membrane</location>
    </subcellularLocation>
    <subcellularLocation>
        <location evidence="2">Cell junction</location>
        <location evidence="2">Tight junction</location>
    </subcellularLocation>
</comment>
<dbReference type="CDD" id="cd06670">
    <property type="entry name" value="PDZ6_MUPP1-like"/>
    <property type="match status" value="1"/>
</dbReference>
<keyword evidence="6" id="KW-0677">Repeat</keyword>
<dbReference type="Pfam" id="PF09045">
    <property type="entry name" value="L27_2"/>
    <property type="match status" value="1"/>
</dbReference>
<evidence type="ECO:0000256" key="2">
    <source>
        <dbReference type="ARBA" id="ARBA00004435"/>
    </source>
</evidence>
<feature type="domain" description="PDZ" evidence="10">
    <location>
        <begin position="121"/>
        <end position="208"/>
    </location>
</feature>
<feature type="domain" description="PDZ" evidence="10">
    <location>
        <begin position="1316"/>
        <end position="1400"/>
    </location>
</feature>
<dbReference type="FunFam" id="2.30.42.10:FF:000070">
    <property type="entry name" value="Multiple PDZ domain protein"/>
    <property type="match status" value="1"/>
</dbReference>
<feature type="domain" description="PDZ" evidence="10">
    <location>
        <begin position="1451"/>
        <end position="1530"/>
    </location>
</feature>
<evidence type="ECO:0000256" key="7">
    <source>
        <dbReference type="ARBA" id="ARBA00022949"/>
    </source>
</evidence>
<feature type="region of interest" description="Disordered" evidence="9">
    <location>
        <begin position="336"/>
        <end position="373"/>
    </location>
</feature>
<feature type="compositionally biased region" description="Polar residues" evidence="9">
    <location>
        <begin position="1549"/>
        <end position="1560"/>
    </location>
</feature>
<dbReference type="PROSITE" id="PS51022">
    <property type="entry name" value="L27"/>
    <property type="match status" value="1"/>
</dbReference>
<feature type="compositionally biased region" description="Acidic residues" evidence="9">
    <location>
        <begin position="826"/>
        <end position="840"/>
    </location>
</feature>
<feature type="region of interest" description="Disordered" evidence="9">
    <location>
        <begin position="470"/>
        <end position="495"/>
    </location>
</feature>
<evidence type="ECO:0000256" key="8">
    <source>
        <dbReference type="ARBA" id="ARBA00023136"/>
    </source>
</evidence>
<feature type="region of interest" description="Disordered" evidence="9">
    <location>
        <begin position="820"/>
        <end position="861"/>
    </location>
</feature>
<feature type="domain" description="PDZ" evidence="10">
    <location>
        <begin position="250"/>
        <end position="331"/>
    </location>
</feature>